<reference evidence="2 3" key="1">
    <citation type="submission" date="2019-09" db="EMBL/GenBank/DDBJ databases">
        <title>Phylogeny of genus Pseudoclavibacter and closely related genus.</title>
        <authorList>
            <person name="Li Y."/>
        </authorList>
    </citation>
    <scope>NUCLEOTIDE SEQUENCE [LARGE SCALE GENOMIC DNA]</scope>
    <source>
        <strain evidence="2 3">THG-MD12</strain>
    </source>
</reference>
<evidence type="ECO:0000256" key="1">
    <source>
        <dbReference type="SAM" id="Phobius"/>
    </source>
</evidence>
<organism evidence="2 3">
    <name type="scientific">Pseudoclavibacter terrae</name>
    <dbReference type="NCBI Taxonomy" id="1530195"/>
    <lineage>
        <taxon>Bacteria</taxon>
        <taxon>Bacillati</taxon>
        <taxon>Actinomycetota</taxon>
        <taxon>Actinomycetes</taxon>
        <taxon>Micrococcales</taxon>
        <taxon>Microbacteriaceae</taxon>
        <taxon>Pseudoclavibacter</taxon>
    </lineage>
</organism>
<dbReference type="EMBL" id="WBJX01000001">
    <property type="protein sequence ID" value="KAB1639286.1"/>
    <property type="molecule type" value="Genomic_DNA"/>
</dbReference>
<name>A0A7J5B548_9MICO</name>
<gene>
    <name evidence="2" type="ORF">F8O03_02810</name>
</gene>
<evidence type="ECO:0000313" key="3">
    <source>
        <dbReference type="Proteomes" id="UP000490386"/>
    </source>
</evidence>
<comment type="caution">
    <text evidence="2">The sequence shown here is derived from an EMBL/GenBank/DDBJ whole genome shotgun (WGS) entry which is preliminary data.</text>
</comment>
<protein>
    <submittedName>
        <fullName evidence="2">Uncharacterized protein</fullName>
    </submittedName>
</protein>
<keyword evidence="3" id="KW-1185">Reference proteome</keyword>
<feature type="transmembrane region" description="Helical" evidence="1">
    <location>
        <begin position="64"/>
        <end position="87"/>
    </location>
</feature>
<dbReference type="RefSeq" id="WP_151422288.1">
    <property type="nucleotide sequence ID" value="NZ_CANKVH010000011.1"/>
</dbReference>
<accession>A0A7J5B548</accession>
<sequence>MMFIVGAVLLGLSLALTTWAHFLIGRAGAGRKLPIFKDPPGTPKLAGWLRMGGALLAVVAAGQLWHVIGLAALLPVALVLFVPGLIAHSRHERTLQS</sequence>
<dbReference type="AlphaFoldDB" id="A0A7J5B548"/>
<keyword evidence="1" id="KW-0812">Transmembrane</keyword>
<proteinExistence type="predicted"/>
<dbReference type="OrthoDB" id="5120766at2"/>
<keyword evidence="1" id="KW-0472">Membrane</keyword>
<keyword evidence="1" id="KW-1133">Transmembrane helix</keyword>
<evidence type="ECO:0000313" key="2">
    <source>
        <dbReference type="EMBL" id="KAB1639286.1"/>
    </source>
</evidence>
<dbReference type="Proteomes" id="UP000490386">
    <property type="component" value="Unassembled WGS sequence"/>
</dbReference>